<keyword evidence="6" id="KW-0822">Tryptophan biosynthesis</keyword>
<dbReference type="InterPro" id="IPR013785">
    <property type="entry name" value="Aldolase_TIM"/>
</dbReference>
<name>A0A3B0UFR7_9ZZZZ</name>
<keyword evidence="7" id="KW-0057">Aromatic amino acid biosynthesis</keyword>
<organism evidence="11">
    <name type="scientific">hydrothermal vent metagenome</name>
    <dbReference type="NCBI Taxonomy" id="652676"/>
    <lineage>
        <taxon>unclassified sequences</taxon>
        <taxon>metagenomes</taxon>
        <taxon>ecological metagenomes</taxon>
    </lineage>
</organism>
<keyword evidence="8 11" id="KW-0456">Lyase</keyword>
<dbReference type="Gene3D" id="3.20.20.70">
    <property type="entry name" value="Aldolase class I"/>
    <property type="match status" value="1"/>
</dbReference>
<feature type="domain" description="Indole-3-glycerol phosphate synthase" evidence="10">
    <location>
        <begin position="25"/>
        <end position="275"/>
    </location>
</feature>
<dbReference type="PANTHER" id="PTHR22854">
    <property type="entry name" value="TRYPTOPHAN BIOSYNTHESIS PROTEIN"/>
    <property type="match status" value="1"/>
</dbReference>
<dbReference type="InterPro" id="IPR011060">
    <property type="entry name" value="RibuloseP-bd_barrel"/>
</dbReference>
<evidence type="ECO:0000256" key="9">
    <source>
        <dbReference type="SAM" id="MobiDB-lite"/>
    </source>
</evidence>
<keyword evidence="5" id="KW-0210">Decarboxylase</keyword>
<dbReference type="InterPro" id="IPR045186">
    <property type="entry name" value="Indole-3-glycerol_P_synth"/>
</dbReference>
<evidence type="ECO:0000256" key="8">
    <source>
        <dbReference type="ARBA" id="ARBA00023239"/>
    </source>
</evidence>
<gene>
    <name evidence="11" type="ORF">MNBD_BACTEROID03-1299</name>
</gene>
<evidence type="ECO:0000259" key="10">
    <source>
        <dbReference type="Pfam" id="PF00218"/>
    </source>
</evidence>
<accession>A0A3B0UFR7</accession>
<sequence length="282" mass="30934">MSKTEKPHKQTNSSPPGRLGGETILDKIVLDKRKEVNLKKSLISISKLEASVLFKSATVSLANILRNSSTGIIAEHKRRSPSKAEINQSLNVQDVAIGYENAGVCGMSVLTDSKYFGGSLDDLLSAHSVVKMPLLRKEFIIDEYQILEAKANGADVILLIAAILTRAEIKTFSELAKSLGLDVLLEVHNEEELQKSVMPSLDMLGVNNRDLKTFEVSLNTSKLLSEMISNDFVKVSESGISSIEAVKELRPYGYQGFLIGENFMKTTDPGESAKQFIDDLTK</sequence>
<reference evidence="11" key="1">
    <citation type="submission" date="2018-06" db="EMBL/GenBank/DDBJ databases">
        <authorList>
            <person name="Zhirakovskaya E."/>
        </authorList>
    </citation>
    <scope>NUCLEOTIDE SEQUENCE</scope>
</reference>
<comment type="pathway">
    <text evidence="2">Amino-acid biosynthesis; L-tryptophan biosynthesis; L-tryptophan from chorismate: step 4/5.</text>
</comment>
<evidence type="ECO:0000256" key="4">
    <source>
        <dbReference type="ARBA" id="ARBA00022605"/>
    </source>
</evidence>
<dbReference type="GO" id="GO:0000162">
    <property type="term" value="P:L-tryptophan biosynthetic process"/>
    <property type="evidence" value="ECO:0007669"/>
    <property type="project" value="UniProtKB-UniPathway"/>
</dbReference>
<dbReference type="NCBIfam" id="NF001377">
    <property type="entry name" value="PRK00278.2-4"/>
    <property type="match status" value="1"/>
</dbReference>
<dbReference type="FunFam" id="3.20.20.70:FF:000024">
    <property type="entry name" value="Indole-3-glycerol phosphate synthase"/>
    <property type="match status" value="1"/>
</dbReference>
<comment type="catalytic activity">
    <reaction evidence="1">
        <text>1-(2-carboxyphenylamino)-1-deoxy-D-ribulose 5-phosphate + H(+) = (1S,2R)-1-C-(indol-3-yl)glycerol 3-phosphate + CO2 + H2O</text>
        <dbReference type="Rhea" id="RHEA:23476"/>
        <dbReference type="ChEBI" id="CHEBI:15377"/>
        <dbReference type="ChEBI" id="CHEBI:15378"/>
        <dbReference type="ChEBI" id="CHEBI:16526"/>
        <dbReference type="ChEBI" id="CHEBI:58613"/>
        <dbReference type="ChEBI" id="CHEBI:58866"/>
        <dbReference type="EC" id="4.1.1.48"/>
    </reaction>
</comment>
<feature type="region of interest" description="Disordered" evidence="9">
    <location>
        <begin position="1"/>
        <end position="20"/>
    </location>
</feature>
<dbReference type="UniPathway" id="UPA00035">
    <property type="reaction ID" value="UER00043"/>
</dbReference>
<dbReference type="HAMAP" id="MF_00134_B">
    <property type="entry name" value="IGPS_B"/>
    <property type="match status" value="1"/>
</dbReference>
<dbReference type="PANTHER" id="PTHR22854:SF2">
    <property type="entry name" value="INDOLE-3-GLYCEROL-PHOSPHATE SYNTHASE"/>
    <property type="match status" value="1"/>
</dbReference>
<dbReference type="EC" id="4.1.1.48" evidence="3"/>
<evidence type="ECO:0000256" key="6">
    <source>
        <dbReference type="ARBA" id="ARBA00022822"/>
    </source>
</evidence>
<dbReference type="CDD" id="cd00331">
    <property type="entry name" value="IGPS"/>
    <property type="match status" value="1"/>
</dbReference>
<evidence type="ECO:0000256" key="3">
    <source>
        <dbReference type="ARBA" id="ARBA00012362"/>
    </source>
</evidence>
<dbReference type="EMBL" id="UOEL01000153">
    <property type="protein sequence ID" value="VAW18476.1"/>
    <property type="molecule type" value="Genomic_DNA"/>
</dbReference>
<dbReference type="GO" id="GO:0004425">
    <property type="term" value="F:indole-3-glycerol-phosphate synthase activity"/>
    <property type="evidence" value="ECO:0007669"/>
    <property type="project" value="UniProtKB-EC"/>
</dbReference>
<dbReference type="GO" id="GO:0004640">
    <property type="term" value="F:phosphoribosylanthranilate isomerase activity"/>
    <property type="evidence" value="ECO:0007669"/>
    <property type="project" value="TreeGrafter"/>
</dbReference>
<evidence type="ECO:0000256" key="7">
    <source>
        <dbReference type="ARBA" id="ARBA00023141"/>
    </source>
</evidence>
<evidence type="ECO:0000256" key="1">
    <source>
        <dbReference type="ARBA" id="ARBA00001633"/>
    </source>
</evidence>
<dbReference type="AlphaFoldDB" id="A0A3B0UFR7"/>
<protein>
    <recommendedName>
        <fullName evidence="3">indole-3-glycerol-phosphate synthase</fullName>
        <ecNumber evidence="3">4.1.1.48</ecNumber>
    </recommendedName>
</protein>
<proteinExistence type="inferred from homology"/>
<dbReference type="Pfam" id="PF00218">
    <property type="entry name" value="IGPS"/>
    <property type="match status" value="1"/>
</dbReference>
<evidence type="ECO:0000256" key="2">
    <source>
        <dbReference type="ARBA" id="ARBA00004696"/>
    </source>
</evidence>
<keyword evidence="4" id="KW-0028">Amino-acid biosynthesis</keyword>
<dbReference type="SUPFAM" id="SSF51366">
    <property type="entry name" value="Ribulose-phoshate binding barrel"/>
    <property type="match status" value="1"/>
</dbReference>
<evidence type="ECO:0000313" key="11">
    <source>
        <dbReference type="EMBL" id="VAW18476.1"/>
    </source>
</evidence>
<dbReference type="InterPro" id="IPR013798">
    <property type="entry name" value="Indole-3-glycerol_P_synth_dom"/>
</dbReference>
<evidence type="ECO:0000256" key="5">
    <source>
        <dbReference type="ARBA" id="ARBA00022793"/>
    </source>
</evidence>